<comment type="cofactor">
    <cofactor evidence="1">
        <name>a divalent metal cation</name>
        <dbReference type="ChEBI" id="CHEBI:60240"/>
    </cofactor>
</comment>
<keyword evidence="1" id="KW-0479">Metal-binding</keyword>
<name>A0A497EP68_9CREN</name>
<evidence type="ECO:0000313" key="3">
    <source>
        <dbReference type="EMBL" id="RLE48936.1"/>
    </source>
</evidence>
<dbReference type="PANTHER" id="PTHR43165:SF1">
    <property type="entry name" value="PHOSPHODIESTERASE MJ0936"/>
    <property type="match status" value="1"/>
</dbReference>
<dbReference type="EMBL" id="QMQV01000053">
    <property type="protein sequence ID" value="RLE48936.1"/>
    <property type="molecule type" value="Genomic_DNA"/>
</dbReference>
<dbReference type="PANTHER" id="PTHR43165">
    <property type="entry name" value="METALLOPHOSPHOESTERASE"/>
    <property type="match status" value="1"/>
</dbReference>
<sequence>MFLGVISDTHDNLSAIEKAVEEFNKRNVALVLHAGDFVSPFTANIFSKLKCKLIGVFGNVDGEKEHLKERFNAIGAEIVGDFAEVEFHGVKIALIHGVHEAIVKSLAKSGEYALVVRGHTHRAKVEKIGEAIVVNPGEACGYLTGNKTIAVIKIPELVAEIISL</sequence>
<dbReference type="CDD" id="cd00841">
    <property type="entry name" value="MPP_YfcE"/>
    <property type="match status" value="1"/>
</dbReference>
<comment type="caution">
    <text evidence="3">The sequence shown here is derived from an EMBL/GenBank/DDBJ whole genome shotgun (WGS) entry which is preliminary data.</text>
</comment>
<dbReference type="AlphaFoldDB" id="A0A497EP68"/>
<proteinExistence type="inferred from homology"/>
<dbReference type="Pfam" id="PF12850">
    <property type="entry name" value="Metallophos_2"/>
    <property type="match status" value="1"/>
</dbReference>
<dbReference type="InterPro" id="IPR041802">
    <property type="entry name" value="MPP_YfcE"/>
</dbReference>
<comment type="similarity">
    <text evidence="1">Belongs to the metallophosphoesterase superfamily. YfcE family.</text>
</comment>
<dbReference type="Gene3D" id="3.60.21.10">
    <property type="match status" value="1"/>
</dbReference>
<organism evidence="3 4">
    <name type="scientific">Thermoproteota archaeon</name>
    <dbReference type="NCBI Taxonomy" id="2056631"/>
    <lineage>
        <taxon>Archaea</taxon>
        <taxon>Thermoproteota</taxon>
    </lineage>
</organism>
<dbReference type="GO" id="GO:0046872">
    <property type="term" value="F:metal ion binding"/>
    <property type="evidence" value="ECO:0007669"/>
    <property type="project" value="UniProtKB-KW"/>
</dbReference>
<evidence type="ECO:0000256" key="1">
    <source>
        <dbReference type="RuleBase" id="RU362039"/>
    </source>
</evidence>
<dbReference type="GO" id="GO:0016787">
    <property type="term" value="F:hydrolase activity"/>
    <property type="evidence" value="ECO:0007669"/>
    <property type="project" value="UniProtKB-UniRule"/>
</dbReference>
<dbReference type="Proteomes" id="UP000278475">
    <property type="component" value="Unassembled WGS sequence"/>
</dbReference>
<dbReference type="InterPro" id="IPR000979">
    <property type="entry name" value="Phosphodiesterase_MJ0936/Vps29"/>
</dbReference>
<dbReference type="InterPro" id="IPR024654">
    <property type="entry name" value="Calcineurin-like_PHP_lpxH"/>
</dbReference>
<feature type="domain" description="Calcineurin-like phosphoesterase" evidence="2">
    <location>
        <begin position="1"/>
        <end position="154"/>
    </location>
</feature>
<reference evidence="3 4" key="1">
    <citation type="submission" date="2018-06" db="EMBL/GenBank/DDBJ databases">
        <title>Extensive metabolic versatility and redundancy in microbially diverse, dynamic hydrothermal sediments.</title>
        <authorList>
            <person name="Dombrowski N."/>
            <person name="Teske A."/>
            <person name="Baker B.J."/>
        </authorList>
    </citation>
    <scope>NUCLEOTIDE SEQUENCE [LARGE SCALE GENOMIC DNA]</scope>
    <source>
        <strain evidence="3">B66_G16</strain>
    </source>
</reference>
<dbReference type="SUPFAM" id="SSF56300">
    <property type="entry name" value="Metallo-dependent phosphatases"/>
    <property type="match status" value="1"/>
</dbReference>
<evidence type="ECO:0000259" key="2">
    <source>
        <dbReference type="Pfam" id="PF12850"/>
    </source>
</evidence>
<dbReference type="EC" id="3.1.4.-" evidence="1"/>
<evidence type="ECO:0000313" key="4">
    <source>
        <dbReference type="Proteomes" id="UP000278475"/>
    </source>
</evidence>
<accession>A0A497EP68</accession>
<dbReference type="NCBIfam" id="TIGR00040">
    <property type="entry name" value="yfcE"/>
    <property type="match status" value="1"/>
</dbReference>
<protein>
    <recommendedName>
        <fullName evidence="1">Phosphoesterase</fullName>
        <ecNumber evidence="1">3.1.4.-</ecNumber>
    </recommendedName>
</protein>
<dbReference type="InterPro" id="IPR029052">
    <property type="entry name" value="Metallo-depent_PP-like"/>
</dbReference>
<dbReference type="InterPro" id="IPR053193">
    <property type="entry name" value="MetalloPDE_YfcE-like"/>
</dbReference>
<gene>
    <name evidence="3" type="ORF">DRJ31_06155</name>
</gene>